<protein>
    <submittedName>
        <fullName evidence="1">Uncharacterized protein</fullName>
    </submittedName>
</protein>
<sequence length="50" mass="5545">MKRAAARILKNYGNSRSSRARGLKPIAAELQAQALEFALLASAWIETIRM</sequence>
<dbReference type="Proteomes" id="UP000009080">
    <property type="component" value="Chromosome"/>
</dbReference>
<gene>
    <name evidence="1" type="ordered locus">TERTU_3110</name>
</gene>
<dbReference type="HOGENOM" id="CLU_3123668_0_0_6"/>
<organism evidence="1 2">
    <name type="scientific">Teredinibacter turnerae (strain ATCC 39867 / T7901)</name>
    <dbReference type="NCBI Taxonomy" id="377629"/>
    <lineage>
        <taxon>Bacteria</taxon>
        <taxon>Pseudomonadati</taxon>
        <taxon>Pseudomonadota</taxon>
        <taxon>Gammaproteobacteria</taxon>
        <taxon>Cellvibrionales</taxon>
        <taxon>Cellvibrionaceae</taxon>
        <taxon>Teredinibacter</taxon>
    </lineage>
</organism>
<evidence type="ECO:0000313" key="1">
    <source>
        <dbReference type="EMBL" id="ACR10766.1"/>
    </source>
</evidence>
<name>C5BP87_TERTT</name>
<reference evidence="1 2" key="1">
    <citation type="journal article" date="2009" name="PLoS ONE">
        <title>The complete genome of Teredinibacter turnerae T7901: an intracellular endosymbiont of marine wood-boring bivalves (shipworms).</title>
        <authorList>
            <person name="Yang J.C."/>
            <person name="Madupu R."/>
            <person name="Durkin A.S."/>
            <person name="Ekborg N.A."/>
            <person name="Pedamallu C.S."/>
            <person name="Hostetler J.B."/>
            <person name="Radune D."/>
            <person name="Toms B.S."/>
            <person name="Henrissat B."/>
            <person name="Coutinho P.M."/>
            <person name="Schwarz S."/>
            <person name="Field L."/>
            <person name="Trindade-Silva A.E."/>
            <person name="Soares C.A.G."/>
            <person name="Elshahawi S."/>
            <person name="Hanora A."/>
            <person name="Schmidt E.W."/>
            <person name="Haygood M.G."/>
            <person name="Posfai J."/>
            <person name="Benner J."/>
            <person name="Madinger C."/>
            <person name="Nove J."/>
            <person name="Anton B."/>
            <person name="Chaudhary K."/>
            <person name="Foster J."/>
            <person name="Holman A."/>
            <person name="Kumar S."/>
            <person name="Lessard P.A."/>
            <person name="Luyten Y.A."/>
            <person name="Slatko B."/>
            <person name="Wood N."/>
            <person name="Wu B."/>
            <person name="Teplitski M."/>
            <person name="Mougous J.D."/>
            <person name="Ward N."/>
            <person name="Eisen J.A."/>
            <person name="Badger J.H."/>
            <person name="Distel D.L."/>
        </authorList>
    </citation>
    <scope>NUCLEOTIDE SEQUENCE [LARGE SCALE GENOMIC DNA]</scope>
    <source>
        <strain evidence="2">ATCC 39867 / T7901</strain>
    </source>
</reference>
<dbReference type="EMBL" id="CP001614">
    <property type="protein sequence ID" value="ACR10766.1"/>
    <property type="molecule type" value="Genomic_DNA"/>
</dbReference>
<proteinExistence type="predicted"/>
<evidence type="ECO:0000313" key="2">
    <source>
        <dbReference type="Proteomes" id="UP000009080"/>
    </source>
</evidence>
<keyword evidence="2" id="KW-1185">Reference proteome</keyword>
<accession>C5BP87</accession>
<dbReference type="KEGG" id="ttu:TERTU_3110"/>
<dbReference type="AlphaFoldDB" id="C5BP87"/>